<sequence length="725" mass="79402">MLNLRQSLLCAVAAMATPMPAFAQDATDDGDTGHGEIIVTAQKRSQSIQQVPIAISALSSELLDERGISTAAGLQFSVPSTQIGNLLGQTSITIRGVGLNQGAPGVAIHVDGVYQPRPSMGDLLQIDLERVEVLRGPQGTLYGRNANGGAVNFITKAPTNEYEGYLLASYANYDDARVQGMVNVPFNDWLKARVVLDWNRRGDGFVKNVIPGGQDLDRGKTFSGRVRFDMELAPNFDLSLSTTFLDGSGPTQYFVLHNQPTALIVSVNPALAAATYSFKPLETSANDPVNTDRRLSMTAATATWSLGDVTLKSISGYTTLRDDSLADDDGINVSIFPVRRFYDSKSFSQELNAALSLDAVDLVTGLYYLKDSYQHILDYDLLEGVAPLSPAGLPPGSDLVFNVRDYDTSVKAAFADVTVRPVANLSLIAGVRYSEERQKQVQENSISIGNFATILTCPLTTNEAKFTSTTPRFGARYEFSSNVNAYATFSKGYKAGGYNLNACDNRFNPEKLTAYEGGLKTRLLDRTLTLNLSAFYYDYTDLQISQVIGLARFINNAAAATIKGAELEADWQPDDHWSINANATYLDARYDSFSNTDGLDPAAGVQVLDGHRLNEAPKFSGNLGVAYRTAASSHGRFTLRTDVSYRSKYYLREFNGPLDTQNAFALINAGLIWDSPEERFRVRLFVNNLTNKAYIARMDSSDNFGARFISWNTPRQYGIELRSNF</sequence>
<keyword evidence="13" id="KW-0732">Signal</keyword>
<feature type="chain" id="PRO_5015785599" description="TonB-dependent receptor" evidence="13">
    <location>
        <begin position="24"/>
        <end position="725"/>
    </location>
</feature>
<evidence type="ECO:0000256" key="7">
    <source>
        <dbReference type="ARBA" id="ARBA00023065"/>
    </source>
</evidence>
<evidence type="ECO:0000256" key="2">
    <source>
        <dbReference type="ARBA" id="ARBA00022448"/>
    </source>
</evidence>
<dbReference type="Pfam" id="PF07715">
    <property type="entry name" value="Plug"/>
    <property type="match status" value="1"/>
</dbReference>
<keyword evidence="10 11" id="KW-0998">Cell outer membrane</keyword>
<proteinExistence type="inferred from homology"/>
<dbReference type="GO" id="GO:0006826">
    <property type="term" value="P:iron ion transport"/>
    <property type="evidence" value="ECO:0007669"/>
    <property type="project" value="UniProtKB-KW"/>
</dbReference>
<gene>
    <name evidence="16" type="ORF">CVO77_19305</name>
</gene>
<evidence type="ECO:0000256" key="6">
    <source>
        <dbReference type="ARBA" id="ARBA00023004"/>
    </source>
</evidence>
<dbReference type="InterPro" id="IPR039426">
    <property type="entry name" value="TonB-dep_rcpt-like"/>
</dbReference>
<evidence type="ECO:0000256" key="12">
    <source>
        <dbReference type="RuleBase" id="RU003357"/>
    </source>
</evidence>
<dbReference type="EMBL" id="PHFW01000003">
    <property type="protein sequence ID" value="PQM27099.1"/>
    <property type="molecule type" value="Genomic_DNA"/>
</dbReference>
<keyword evidence="4" id="KW-0410">Iron transport</keyword>
<feature type="domain" description="TonB-dependent receptor-like beta-barrel" evidence="14">
    <location>
        <begin position="275"/>
        <end position="689"/>
    </location>
</feature>
<evidence type="ECO:0000259" key="14">
    <source>
        <dbReference type="Pfam" id="PF00593"/>
    </source>
</evidence>
<dbReference type="PANTHER" id="PTHR32552:SF81">
    <property type="entry name" value="TONB-DEPENDENT OUTER MEMBRANE RECEPTOR"/>
    <property type="match status" value="1"/>
</dbReference>
<evidence type="ECO:0000256" key="13">
    <source>
        <dbReference type="SAM" id="SignalP"/>
    </source>
</evidence>
<dbReference type="RefSeq" id="WP_106000468.1">
    <property type="nucleotide sequence ID" value="NZ_CM009578.1"/>
</dbReference>
<keyword evidence="7" id="KW-0406">Ion transport</keyword>
<evidence type="ECO:0000256" key="1">
    <source>
        <dbReference type="ARBA" id="ARBA00004571"/>
    </source>
</evidence>
<evidence type="ECO:0000256" key="8">
    <source>
        <dbReference type="ARBA" id="ARBA00023077"/>
    </source>
</evidence>
<name>A0A2S8B4A8_9SPHN</name>
<dbReference type="Pfam" id="PF00593">
    <property type="entry name" value="TonB_dep_Rec_b-barrel"/>
    <property type="match status" value="1"/>
</dbReference>
<evidence type="ECO:0000259" key="15">
    <source>
        <dbReference type="Pfam" id="PF07715"/>
    </source>
</evidence>
<dbReference type="PANTHER" id="PTHR32552">
    <property type="entry name" value="FERRICHROME IRON RECEPTOR-RELATED"/>
    <property type="match status" value="1"/>
</dbReference>
<dbReference type="AlphaFoldDB" id="A0A2S8B4A8"/>
<keyword evidence="5 11" id="KW-0812">Transmembrane</keyword>
<evidence type="ECO:0000256" key="4">
    <source>
        <dbReference type="ARBA" id="ARBA00022496"/>
    </source>
</evidence>
<keyword evidence="17" id="KW-1185">Reference proteome</keyword>
<evidence type="ECO:0000256" key="11">
    <source>
        <dbReference type="PROSITE-ProRule" id="PRU01360"/>
    </source>
</evidence>
<evidence type="ECO:0000256" key="9">
    <source>
        <dbReference type="ARBA" id="ARBA00023136"/>
    </source>
</evidence>
<keyword evidence="9 11" id="KW-0472">Membrane</keyword>
<keyword evidence="8 12" id="KW-0798">TonB box</keyword>
<dbReference type="CDD" id="cd01347">
    <property type="entry name" value="ligand_gated_channel"/>
    <property type="match status" value="1"/>
</dbReference>
<dbReference type="Proteomes" id="UP000238954">
    <property type="component" value="Chromosome"/>
</dbReference>
<dbReference type="InterPro" id="IPR036942">
    <property type="entry name" value="Beta-barrel_TonB_sf"/>
</dbReference>
<evidence type="ECO:0000256" key="10">
    <source>
        <dbReference type="ARBA" id="ARBA00023237"/>
    </source>
</evidence>
<protein>
    <recommendedName>
        <fullName evidence="18">TonB-dependent receptor</fullName>
    </recommendedName>
</protein>
<feature type="signal peptide" evidence="13">
    <location>
        <begin position="1"/>
        <end position="23"/>
    </location>
</feature>
<evidence type="ECO:0000313" key="16">
    <source>
        <dbReference type="EMBL" id="PQM27099.1"/>
    </source>
</evidence>
<keyword evidence="2 11" id="KW-0813">Transport</keyword>
<comment type="caution">
    <text evidence="16">The sequence shown here is derived from an EMBL/GenBank/DDBJ whole genome shotgun (WGS) entry which is preliminary data.</text>
</comment>
<evidence type="ECO:0000256" key="5">
    <source>
        <dbReference type="ARBA" id="ARBA00022692"/>
    </source>
</evidence>
<comment type="subcellular location">
    <subcellularLocation>
        <location evidence="1 11">Cell outer membrane</location>
        <topology evidence="1 11">Multi-pass membrane protein</topology>
    </subcellularLocation>
</comment>
<organism evidence="16 17">
    <name type="scientific">Sphingopyxis lindanitolerans</name>
    <dbReference type="NCBI Taxonomy" id="2054227"/>
    <lineage>
        <taxon>Bacteria</taxon>
        <taxon>Pseudomonadati</taxon>
        <taxon>Pseudomonadota</taxon>
        <taxon>Alphaproteobacteria</taxon>
        <taxon>Sphingomonadales</taxon>
        <taxon>Sphingomonadaceae</taxon>
        <taxon>Sphingopyxis</taxon>
    </lineage>
</organism>
<keyword evidence="6" id="KW-0408">Iron</keyword>
<dbReference type="Gene3D" id="2.40.170.20">
    <property type="entry name" value="TonB-dependent receptor, beta-barrel domain"/>
    <property type="match status" value="1"/>
</dbReference>
<keyword evidence="3 11" id="KW-1134">Transmembrane beta strand</keyword>
<dbReference type="SUPFAM" id="SSF56935">
    <property type="entry name" value="Porins"/>
    <property type="match status" value="1"/>
</dbReference>
<dbReference type="InterPro" id="IPR000531">
    <property type="entry name" value="Beta-barrel_TonB"/>
</dbReference>
<reference evidence="17" key="1">
    <citation type="submission" date="2017-11" db="EMBL/GenBank/DDBJ databases">
        <title>The complete genome sequence of Sphingopyxis pomeranensis sp. nov. strain WS5A3p.</title>
        <authorList>
            <person name="Kaminski M.A."/>
        </authorList>
    </citation>
    <scope>NUCLEOTIDE SEQUENCE [LARGE SCALE GENOMIC DNA]</scope>
    <source>
        <strain evidence="17">WS5A3p</strain>
    </source>
</reference>
<accession>A0A2S8B4A8</accession>
<dbReference type="OrthoDB" id="7208812at2"/>
<dbReference type="GO" id="GO:0009279">
    <property type="term" value="C:cell outer membrane"/>
    <property type="evidence" value="ECO:0007669"/>
    <property type="project" value="UniProtKB-SubCell"/>
</dbReference>
<evidence type="ECO:0000313" key="17">
    <source>
        <dbReference type="Proteomes" id="UP000238954"/>
    </source>
</evidence>
<dbReference type="PROSITE" id="PS52016">
    <property type="entry name" value="TONB_DEPENDENT_REC_3"/>
    <property type="match status" value="1"/>
</dbReference>
<dbReference type="InterPro" id="IPR012910">
    <property type="entry name" value="Plug_dom"/>
</dbReference>
<evidence type="ECO:0008006" key="18">
    <source>
        <dbReference type="Google" id="ProtNLM"/>
    </source>
</evidence>
<feature type="domain" description="TonB-dependent receptor plug" evidence="15">
    <location>
        <begin position="48"/>
        <end position="150"/>
    </location>
</feature>
<evidence type="ECO:0000256" key="3">
    <source>
        <dbReference type="ARBA" id="ARBA00022452"/>
    </source>
</evidence>
<comment type="similarity">
    <text evidence="11 12">Belongs to the TonB-dependent receptor family.</text>
</comment>